<evidence type="ECO:0000256" key="1">
    <source>
        <dbReference type="SAM" id="MobiDB-lite"/>
    </source>
</evidence>
<protein>
    <recommendedName>
        <fullName evidence="2">PilZ domain-containing protein</fullName>
    </recommendedName>
</protein>
<proteinExistence type="predicted"/>
<evidence type="ECO:0000313" key="3">
    <source>
        <dbReference type="EMBL" id="MBB3927338.1"/>
    </source>
</evidence>
<feature type="domain" description="PilZ" evidence="2">
    <location>
        <begin position="21"/>
        <end position="104"/>
    </location>
</feature>
<feature type="domain" description="PilZ" evidence="2">
    <location>
        <begin position="120"/>
        <end position="196"/>
    </location>
</feature>
<dbReference type="SUPFAM" id="SSF141371">
    <property type="entry name" value="PilZ domain-like"/>
    <property type="match status" value="2"/>
</dbReference>
<reference evidence="3 4" key="1">
    <citation type="submission" date="2020-08" db="EMBL/GenBank/DDBJ databases">
        <title>Genomic Encyclopedia of Type Strains, Phase IV (KMG-IV): sequencing the most valuable type-strain genomes for metagenomic binning, comparative biology and taxonomic classification.</title>
        <authorList>
            <person name="Goeker M."/>
        </authorList>
    </citation>
    <scope>NUCLEOTIDE SEQUENCE [LARGE SCALE GENOMIC DNA]</scope>
    <source>
        <strain evidence="3 4">DSM 26189</strain>
    </source>
</reference>
<evidence type="ECO:0000259" key="2">
    <source>
        <dbReference type="Pfam" id="PF07238"/>
    </source>
</evidence>
<sequence length="212" mass="23557">MLHSKITQEEATPVAEGQVEDRRASQRYVTVLKVGRAVVDGQDQLCLVRNMSRDGAKLDLRGTVRTDQKIMIELRSDKVVTGTVRWTGDHVAGIEFDEPVDVQDMLQSRPTRSVLRKLPRAPRFLAAGRVLLELEGGGSIGGSIVNISLHGLCLETQEVARIDDVVVARVDGLPARRGTVRWVRNGMTGLHFDMPMGFSELARWLETHQPKL</sequence>
<dbReference type="EMBL" id="JACIDT010000011">
    <property type="protein sequence ID" value="MBB3927338.1"/>
    <property type="molecule type" value="Genomic_DNA"/>
</dbReference>
<dbReference type="Pfam" id="PF07238">
    <property type="entry name" value="PilZ"/>
    <property type="match status" value="2"/>
</dbReference>
<dbReference type="GO" id="GO:0035438">
    <property type="term" value="F:cyclic-di-GMP binding"/>
    <property type="evidence" value="ECO:0007669"/>
    <property type="project" value="InterPro"/>
</dbReference>
<dbReference type="InterPro" id="IPR009875">
    <property type="entry name" value="PilZ_domain"/>
</dbReference>
<gene>
    <name evidence="3" type="ORF">GGR43_003067</name>
</gene>
<evidence type="ECO:0000313" key="4">
    <source>
        <dbReference type="Proteomes" id="UP000571950"/>
    </source>
</evidence>
<comment type="caution">
    <text evidence="3">The sequence shown here is derived from an EMBL/GenBank/DDBJ whole genome shotgun (WGS) entry which is preliminary data.</text>
</comment>
<dbReference type="Proteomes" id="UP000571950">
    <property type="component" value="Unassembled WGS sequence"/>
</dbReference>
<organism evidence="3 4">
    <name type="scientific">Sphingobium jiangsuense</name>
    <dbReference type="NCBI Taxonomy" id="870476"/>
    <lineage>
        <taxon>Bacteria</taxon>
        <taxon>Pseudomonadati</taxon>
        <taxon>Pseudomonadota</taxon>
        <taxon>Alphaproteobacteria</taxon>
        <taxon>Sphingomonadales</taxon>
        <taxon>Sphingomonadaceae</taxon>
        <taxon>Sphingobium</taxon>
    </lineage>
</organism>
<feature type="region of interest" description="Disordered" evidence="1">
    <location>
        <begin position="1"/>
        <end position="20"/>
    </location>
</feature>
<name>A0A7W6BRA5_9SPHN</name>
<dbReference type="AlphaFoldDB" id="A0A7W6BRA5"/>
<accession>A0A7W6BRA5</accession>
<dbReference type="RefSeq" id="WP_188072839.1">
    <property type="nucleotide sequence ID" value="NZ_BSPS01000015.1"/>
</dbReference>
<keyword evidence="4" id="KW-1185">Reference proteome</keyword>